<feature type="domain" description="MHD1" evidence="1">
    <location>
        <begin position="1"/>
        <end position="117"/>
    </location>
</feature>
<dbReference type="InterPro" id="IPR014770">
    <property type="entry name" value="Munc13_1"/>
</dbReference>
<dbReference type="Proteomes" id="UP000053890">
    <property type="component" value="Unassembled WGS sequence"/>
</dbReference>
<evidence type="ECO:0000313" key="3">
    <source>
        <dbReference type="Proteomes" id="UP000053890"/>
    </source>
</evidence>
<gene>
    <name evidence="2" type="ORF">RHOBADRAFT_9273</name>
</gene>
<protein>
    <recommendedName>
        <fullName evidence="1">MHD1 domain-containing protein</fullName>
    </recommendedName>
</protein>
<dbReference type="RefSeq" id="XP_018267975.1">
    <property type="nucleotide sequence ID" value="XM_018419240.1"/>
</dbReference>
<dbReference type="Gene3D" id="1.10.357.50">
    <property type="match status" value="1"/>
</dbReference>
<dbReference type="AlphaFoldDB" id="A0A0P9GWY1"/>
<dbReference type="EMBL" id="KQ474090">
    <property type="protein sequence ID" value="KPV71926.1"/>
    <property type="molecule type" value="Genomic_DNA"/>
</dbReference>
<dbReference type="PANTHER" id="PTHR47263">
    <property type="entry name" value="ADENYLATE CYCLASE ACTIVATION PROTEIN GIT1"/>
    <property type="match status" value="1"/>
</dbReference>
<dbReference type="InterPro" id="IPR010439">
    <property type="entry name" value="MUN_dom"/>
</dbReference>
<accession>A0A0P9GWY1</accession>
<dbReference type="GeneID" id="28979686"/>
<reference evidence="2 3" key="1">
    <citation type="journal article" date="2015" name="Front. Microbiol.">
        <title>Genome sequence of the plant growth promoting endophytic yeast Rhodotorula graminis WP1.</title>
        <authorList>
            <person name="Firrincieli A."/>
            <person name="Otillar R."/>
            <person name="Salamov A."/>
            <person name="Schmutz J."/>
            <person name="Khan Z."/>
            <person name="Redman R.S."/>
            <person name="Fleck N.D."/>
            <person name="Lindquist E."/>
            <person name="Grigoriev I.V."/>
            <person name="Doty S.L."/>
        </authorList>
    </citation>
    <scope>NUCLEOTIDE SEQUENCE [LARGE SCALE GENOMIC DNA]</scope>
    <source>
        <strain evidence="2 3">WP1</strain>
    </source>
</reference>
<keyword evidence="3" id="KW-1185">Reference proteome</keyword>
<organism evidence="2 3">
    <name type="scientific">Rhodotorula graminis (strain WP1)</name>
    <dbReference type="NCBI Taxonomy" id="578459"/>
    <lineage>
        <taxon>Eukaryota</taxon>
        <taxon>Fungi</taxon>
        <taxon>Dikarya</taxon>
        <taxon>Basidiomycota</taxon>
        <taxon>Pucciniomycotina</taxon>
        <taxon>Microbotryomycetes</taxon>
        <taxon>Sporidiobolales</taxon>
        <taxon>Sporidiobolaceae</taxon>
        <taxon>Rhodotorula</taxon>
    </lineage>
</organism>
<proteinExistence type="predicted"/>
<feature type="non-terminal residue" evidence="2">
    <location>
        <position position="182"/>
    </location>
</feature>
<dbReference type="OrthoDB" id="2015333at2759"/>
<sequence>LEIDFSAWFEPYVRRWLAGTDTQTSEWVNRAISKDKVRPSLHLVTVFEPILTSSPSQFEPEETATHSSSIVDLIDSCKAPVEFILNLKWPNEYENAKFLTGLSRTIAKSIEQYANQLEAMFVEEMFPRKANEPPTQDVARPSAWLTKAKMVVQGDKKIEPFVFQPASCIKLNNIQAARQLLD</sequence>
<dbReference type="OMA" id="PNEYENA"/>
<dbReference type="PROSITE" id="PS51258">
    <property type="entry name" value="MHD1"/>
    <property type="match status" value="1"/>
</dbReference>
<dbReference type="InterPro" id="IPR052811">
    <property type="entry name" value="Glucose_resp_signaling"/>
</dbReference>
<feature type="non-terminal residue" evidence="2">
    <location>
        <position position="1"/>
    </location>
</feature>
<dbReference type="PANTHER" id="PTHR47263:SF1">
    <property type="entry name" value="C2 DOMAIN PROTEIN (AFU_ORTHOLOGUE AFUA_7G02350)"/>
    <property type="match status" value="1"/>
</dbReference>
<dbReference type="STRING" id="578459.A0A0P9GWY1"/>
<dbReference type="Pfam" id="PF06292">
    <property type="entry name" value="MUN"/>
    <property type="match status" value="1"/>
</dbReference>
<name>A0A0P9GWY1_RHOGW</name>
<evidence type="ECO:0000259" key="1">
    <source>
        <dbReference type="PROSITE" id="PS51258"/>
    </source>
</evidence>
<evidence type="ECO:0000313" key="2">
    <source>
        <dbReference type="EMBL" id="KPV71926.1"/>
    </source>
</evidence>